<dbReference type="RefSeq" id="XP_033663884.1">
    <property type="nucleotide sequence ID" value="XM_033808112.1"/>
</dbReference>
<organism evidence="2 3">
    <name type="scientific">Zasmidium cellare ATCC 36951</name>
    <dbReference type="NCBI Taxonomy" id="1080233"/>
    <lineage>
        <taxon>Eukaryota</taxon>
        <taxon>Fungi</taxon>
        <taxon>Dikarya</taxon>
        <taxon>Ascomycota</taxon>
        <taxon>Pezizomycotina</taxon>
        <taxon>Dothideomycetes</taxon>
        <taxon>Dothideomycetidae</taxon>
        <taxon>Mycosphaerellales</taxon>
        <taxon>Mycosphaerellaceae</taxon>
        <taxon>Zasmidium</taxon>
    </lineage>
</organism>
<evidence type="ECO:0000259" key="1">
    <source>
        <dbReference type="Pfam" id="PF06985"/>
    </source>
</evidence>
<dbReference type="InterPro" id="IPR010730">
    <property type="entry name" value="HET"/>
</dbReference>
<protein>
    <recommendedName>
        <fullName evidence="1">Heterokaryon incompatibility domain-containing protein</fullName>
    </recommendedName>
</protein>
<sequence>MAWPGRSLESVLKRWVETHPVSRTPHHSYQYKPLRGDGKETVRLMILFPAATPSDPLVCCLIERAFTGFSHEALSYAWGDMTENRPIYCAVPGKDEYGRLDITRSLDEALRALRKRHGVRSIWVDAVCIDQQDSHEKLQQISLMADIFSRASQTLIWLGDSDGNTARLFKTYQRHHLLKKLSPEAAKNYINKYGDDSIEKNERIVRADHALRSRPWFYRLWTLQELLLSSDPLVVCGTYSIRWTCIAETDSLNEFRGELPKRSNCTTSFATLKALPRDYASYAGHYGDLVANVKQLHTSEPRDKVIGNKSILSDAGLCLPPLDYSTSVANVFVAATRMWLRHTKSLGLVYLAVTGRSTRGLPSWAIDWNHTSIKDRDIFMYWINVRRDDQPQIMSDGTTRSGTEQDEQSRSAFDFHLGVRGIIVDKVSSFIAGASDSTDRTHMVYAMITWLKFMFEAQSHADMPSAVEQAVALIPIECEDFDVPTHIAVGVINHKAMLIDPTLASIPYDEPKHSTIKYNDFFIPDDALEVPIRKPRDVMGPMYRLELKMKNETLLMTEAGRLGFCFCENMEKGDVVAILVGAEYPVILREAGLPGQYLFVGPATVYEMMEGELWPENLNDLTDFTLV</sequence>
<dbReference type="PANTHER" id="PTHR24148">
    <property type="entry name" value="ANKYRIN REPEAT DOMAIN-CONTAINING PROTEIN 39 HOMOLOG-RELATED"/>
    <property type="match status" value="1"/>
</dbReference>
<dbReference type="Pfam" id="PF26639">
    <property type="entry name" value="Het-6_barrel"/>
    <property type="match status" value="1"/>
</dbReference>
<keyword evidence="3" id="KW-1185">Reference proteome</keyword>
<dbReference type="Proteomes" id="UP000799537">
    <property type="component" value="Unassembled WGS sequence"/>
</dbReference>
<dbReference type="AlphaFoldDB" id="A0A6A6C7H5"/>
<dbReference type="Pfam" id="PF06985">
    <property type="entry name" value="HET"/>
    <property type="match status" value="1"/>
</dbReference>
<dbReference type="InterPro" id="IPR052895">
    <property type="entry name" value="HetReg/Transcr_Mod"/>
</dbReference>
<accession>A0A6A6C7H5</accession>
<dbReference type="PANTHER" id="PTHR24148:SF82">
    <property type="entry name" value="HETEROKARYON INCOMPATIBILITY DOMAIN-CONTAINING PROTEIN"/>
    <property type="match status" value="1"/>
</dbReference>
<dbReference type="OrthoDB" id="2157530at2759"/>
<evidence type="ECO:0000313" key="3">
    <source>
        <dbReference type="Proteomes" id="UP000799537"/>
    </source>
</evidence>
<reference evidence="2" key="1">
    <citation type="journal article" date="2020" name="Stud. Mycol.">
        <title>101 Dothideomycetes genomes: a test case for predicting lifestyles and emergence of pathogens.</title>
        <authorList>
            <person name="Haridas S."/>
            <person name="Albert R."/>
            <person name="Binder M."/>
            <person name="Bloem J."/>
            <person name="Labutti K."/>
            <person name="Salamov A."/>
            <person name="Andreopoulos B."/>
            <person name="Baker S."/>
            <person name="Barry K."/>
            <person name="Bills G."/>
            <person name="Bluhm B."/>
            <person name="Cannon C."/>
            <person name="Castanera R."/>
            <person name="Culley D."/>
            <person name="Daum C."/>
            <person name="Ezra D."/>
            <person name="Gonzalez J."/>
            <person name="Henrissat B."/>
            <person name="Kuo A."/>
            <person name="Liang C."/>
            <person name="Lipzen A."/>
            <person name="Lutzoni F."/>
            <person name="Magnuson J."/>
            <person name="Mondo S."/>
            <person name="Nolan M."/>
            <person name="Ohm R."/>
            <person name="Pangilinan J."/>
            <person name="Park H.-J."/>
            <person name="Ramirez L."/>
            <person name="Alfaro M."/>
            <person name="Sun H."/>
            <person name="Tritt A."/>
            <person name="Yoshinaga Y."/>
            <person name="Zwiers L.-H."/>
            <person name="Turgeon B."/>
            <person name="Goodwin S."/>
            <person name="Spatafora J."/>
            <person name="Crous P."/>
            <person name="Grigoriev I."/>
        </authorList>
    </citation>
    <scope>NUCLEOTIDE SEQUENCE</scope>
    <source>
        <strain evidence="2">ATCC 36951</strain>
    </source>
</reference>
<proteinExistence type="predicted"/>
<evidence type="ECO:0000313" key="2">
    <source>
        <dbReference type="EMBL" id="KAF2162995.1"/>
    </source>
</evidence>
<name>A0A6A6C7H5_ZASCE</name>
<feature type="domain" description="Heterokaryon incompatibility" evidence="1">
    <location>
        <begin position="72"/>
        <end position="225"/>
    </location>
</feature>
<dbReference type="EMBL" id="ML993610">
    <property type="protein sequence ID" value="KAF2162995.1"/>
    <property type="molecule type" value="Genomic_DNA"/>
</dbReference>
<gene>
    <name evidence="2" type="ORF">M409DRAFT_26443</name>
</gene>
<dbReference type="GeneID" id="54561384"/>